<feature type="compositionally biased region" description="Basic and acidic residues" evidence="1">
    <location>
        <begin position="1006"/>
        <end position="1030"/>
    </location>
</feature>
<sequence length="1568" mass="177293">MSESSSSKPFRRQRETAEYSNTSPPAKKPMYSIFEKSGKPIEPADIRWKTNGKSFIVGEAFDPKPGSKVAGFDLDSTLIKVNGKHKWPKNADDWVWWAPGVPKHLQKVADEGYTIVVITNQNGLDGNLKKQDEMRTKFEKICSQLHLPMWILISMQKDQNRKPMTGLWHWIEARFQEADVEIDYTTSYYIGDAAGRQDGWKEGAIKDFNNTDRKFAASLDIQFYTPEHFFLDQHCPDDKWSYGDFDPKTWPKDTPLFSPTSTPLLPSPATCEMIVLCGYPASGKSSFAYKHIIITGQYDYVNQDTLKTKDRCLKAAEGSLQKRRAVVVDNTNPDVSARAPYIALAKKHNVPVRCFIFTADVNLATHNNYFRAFHRPLMDAIVKGQSKEVTTTVTATTTSSVSNGKETMISTNAFKKEILTNIRDETPRERLPDIVFATFAKRYQEPTLDEGFTEIKKINFVPDEEIKATWERCFTTASEFLVLRASSIVPKTDPAPQRPPSPFSSEFDRAIRRDNERKTVRSGGKRKGDDLDDAEVKSVYKKTCREWISEYASSSLRKGEAKQDSQGKLFRREKSGLPKGVRKKAFDDLKASHEKAKDLSEAVLKRKLGEDGTVAAWNELVDTSFDNIWESEAATLANEDNDSDDGDHEDDPNDGAKSKQQALRTCTSTLKQVLRPDVLEVGDGARILELFESSQRELTTVMEELSVLALKATHVIARGELYSEVPSLHGDRKPSKSIPPPHETFDIHDILPHNFKLRDGTVHTELRVAPLPPHLQDHLAANIDKQSGKDDISSLLSSGHLKSLYARFLSSSQKETSVNNKHPVWNKLEENIRNSSDVNDLSKAPNGISLTINQHIQEFATNVENIWQGSTYNKLLDYLLRILLRLHLAPKREQKTRERATGVSKRNQHHDTERNRKRRDKSKIGKLCIELELWMHKDPEVREERVTNILRQLCELGPTNSMLIAGGHPLSTPKAHITSVEDENDLESLDSDDDWDREDEGEDDQKDNKDVSDNKDGSDNMDGSDNKEPSRANLMSLQALLKVLLESPALDGKINGAYVKKSAFVGNKFTEEQCNVVAMIVNALGPYVPKRRPNPEDSGPKTLPPIAHVALRAPLMMIANAVLRGSGYTQFTRLMSPQISPSSTHALHLNAIGLYEVLCSKEPDHFDVVDTNKNPLTYVNNVRDHKRAVFGAFFNVEKVEQLCRAHGLRFADRVSFVDRFTIRITGEVIPKGQDRINGPVHSQYEDRRKNKKAGAAFFDWGEEVALQGMDEQEILQVLENVDRCITEKEAIVKPLRKELSQKEHEQSSAAVHHRSVSTEDKTPSPQRTATRKEAYRPLQEARSAVRECRARVMPLNADIRRLRRERYYWNNVLKACREGRKARRRQGSSNKQWTTPTLDDFTVEDSVEHMDISQLPRDRIVFAGTDPGVKKMSVTCAQTLQEIETHINRYQVLYPGDDEQSSVQSTSASEVDSTQGPPTPAMTFARHPSASIITAPQVNEVSSTRKIARRREIRLRRPENASAREALGGLSKHEQVLRTAQDMKEIDEAHKLHQESRSVLKDFETSKA</sequence>
<feature type="compositionally biased region" description="Basic and acidic residues" evidence="1">
    <location>
        <begin position="557"/>
        <end position="576"/>
    </location>
</feature>
<feature type="region of interest" description="Disordered" evidence="1">
    <location>
        <begin position="555"/>
        <end position="576"/>
    </location>
</feature>
<feature type="region of interest" description="Disordered" evidence="1">
    <location>
        <begin position="893"/>
        <end position="920"/>
    </location>
</feature>
<dbReference type="InterPro" id="IPR023214">
    <property type="entry name" value="HAD_sf"/>
</dbReference>
<proteinExistence type="predicted"/>
<feature type="region of interest" description="Disordered" evidence="1">
    <location>
        <begin position="1298"/>
        <end position="1340"/>
    </location>
</feature>
<feature type="region of interest" description="Disordered" evidence="1">
    <location>
        <begin position="637"/>
        <end position="662"/>
    </location>
</feature>
<dbReference type="InterPro" id="IPR006549">
    <property type="entry name" value="HAD-SF_hydro_IIIA"/>
</dbReference>
<feature type="compositionally biased region" description="Acidic residues" evidence="1">
    <location>
        <begin position="639"/>
        <end position="653"/>
    </location>
</feature>
<dbReference type="InterPro" id="IPR027417">
    <property type="entry name" value="P-loop_NTPase"/>
</dbReference>
<feature type="region of interest" description="Disordered" evidence="1">
    <location>
        <begin position="490"/>
        <end position="532"/>
    </location>
</feature>
<dbReference type="Gene3D" id="3.40.50.1000">
    <property type="entry name" value="HAD superfamily/HAD-like"/>
    <property type="match status" value="1"/>
</dbReference>
<dbReference type="InterPro" id="IPR036412">
    <property type="entry name" value="HAD-like_sf"/>
</dbReference>
<evidence type="ECO:0000313" key="3">
    <source>
        <dbReference type="Proteomes" id="UP000749646"/>
    </source>
</evidence>
<dbReference type="SUPFAM" id="SSF56784">
    <property type="entry name" value="HAD-like"/>
    <property type="match status" value="1"/>
</dbReference>
<comment type="caution">
    <text evidence="2">The sequence shown here is derived from an EMBL/GenBank/DDBJ whole genome shotgun (WGS) entry which is preliminary data.</text>
</comment>
<dbReference type="InterPro" id="IPR013954">
    <property type="entry name" value="PNK3P"/>
</dbReference>
<organism evidence="2 3">
    <name type="scientific">Modicella reniformis</name>
    <dbReference type="NCBI Taxonomy" id="1440133"/>
    <lineage>
        <taxon>Eukaryota</taxon>
        <taxon>Fungi</taxon>
        <taxon>Fungi incertae sedis</taxon>
        <taxon>Mucoromycota</taxon>
        <taxon>Mortierellomycotina</taxon>
        <taxon>Mortierellomycetes</taxon>
        <taxon>Mortierellales</taxon>
        <taxon>Mortierellaceae</taxon>
        <taxon>Modicella</taxon>
    </lineage>
</organism>
<feature type="compositionally biased region" description="Polar residues" evidence="1">
    <location>
        <begin position="1461"/>
        <end position="1476"/>
    </location>
</feature>
<dbReference type="GO" id="GO:0003690">
    <property type="term" value="F:double-stranded DNA binding"/>
    <property type="evidence" value="ECO:0007669"/>
    <property type="project" value="TreeGrafter"/>
</dbReference>
<dbReference type="GO" id="GO:0046403">
    <property type="term" value="F:polynucleotide 3'-phosphatase activity"/>
    <property type="evidence" value="ECO:0007669"/>
    <property type="project" value="TreeGrafter"/>
</dbReference>
<dbReference type="PANTHER" id="PTHR12083">
    <property type="entry name" value="BIFUNCTIONAL POLYNUCLEOTIDE PHOSPHATASE/KINASE"/>
    <property type="match status" value="1"/>
</dbReference>
<protein>
    <submittedName>
        <fullName evidence="2">Uncharacterized protein</fullName>
    </submittedName>
</protein>
<dbReference type="GO" id="GO:0006281">
    <property type="term" value="P:DNA repair"/>
    <property type="evidence" value="ECO:0007669"/>
    <property type="project" value="TreeGrafter"/>
</dbReference>
<evidence type="ECO:0000313" key="2">
    <source>
        <dbReference type="EMBL" id="KAF9940150.1"/>
    </source>
</evidence>
<feature type="compositionally biased region" description="Basic and acidic residues" evidence="1">
    <location>
        <begin position="506"/>
        <end position="519"/>
    </location>
</feature>
<feature type="region of interest" description="Disordered" evidence="1">
    <location>
        <begin position="1457"/>
        <end position="1482"/>
    </location>
</feature>
<evidence type="ECO:0000256" key="1">
    <source>
        <dbReference type="SAM" id="MobiDB-lite"/>
    </source>
</evidence>
<dbReference type="GO" id="GO:0046404">
    <property type="term" value="F:ATP-dependent polydeoxyribonucleotide 5'-hydroxyl-kinase activity"/>
    <property type="evidence" value="ECO:0007669"/>
    <property type="project" value="TreeGrafter"/>
</dbReference>
<dbReference type="PANTHER" id="PTHR12083:SF9">
    <property type="entry name" value="BIFUNCTIONAL POLYNUCLEOTIDE PHOSPHATASE_KINASE"/>
    <property type="match status" value="1"/>
</dbReference>
<accession>A0A9P6IQY1</accession>
<dbReference type="Pfam" id="PF13671">
    <property type="entry name" value="AAA_33"/>
    <property type="match status" value="1"/>
</dbReference>
<dbReference type="OrthoDB" id="19045at2759"/>
<feature type="compositionally biased region" description="Acidic residues" evidence="1">
    <location>
        <begin position="980"/>
        <end position="1005"/>
    </location>
</feature>
<name>A0A9P6IQY1_9FUNG</name>
<reference evidence="2" key="1">
    <citation type="journal article" date="2020" name="Fungal Divers.">
        <title>Resolving the Mortierellaceae phylogeny through synthesis of multi-gene phylogenetics and phylogenomics.</title>
        <authorList>
            <person name="Vandepol N."/>
            <person name="Liber J."/>
            <person name="Desiro A."/>
            <person name="Na H."/>
            <person name="Kennedy M."/>
            <person name="Barry K."/>
            <person name="Grigoriev I.V."/>
            <person name="Miller A.N."/>
            <person name="O'Donnell K."/>
            <person name="Stajich J.E."/>
            <person name="Bonito G."/>
        </authorList>
    </citation>
    <scope>NUCLEOTIDE SEQUENCE</scope>
    <source>
        <strain evidence="2">MES-2147</strain>
    </source>
</reference>
<feature type="region of interest" description="Disordered" evidence="1">
    <location>
        <begin position="1"/>
        <end position="31"/>
    </location>
</feature>
<dbReference type="EMBL" id="JAAAHW010009474">
    <property type="protein sequence ID" value="KAF9940150.1"/>
    <property type="molecule type" value="Genomic_DNA"/>
</dbReference>
<dbReference type="NCBIfam" id="TIGR01664">
    <property type="entry name" value="DNA-3'-Pase"/>
    <property type="match status" value="1"/>
</dbReference>
<gene>
    <name evidence="2" type="ORF">BGZ65_007905</name>
</gene>
<dbReference type="Proteomes" id="UP000749646">
    <property type="component" value="Unassembled WGS sequence"/>
</dbReference>
<dbReference type="Gene3D" id="3.40.50.300">
    <property type="entry name" value="P-loop containing nucleotide triphosphate hydrolases"/>
    <property type="match status" value="1"/>
</dbReference>
<feature type="non-terminal residue" evidence="2">
    <location>
        <position position="1568"/>
    </location>
</feature>
<dbReference type="NCBIfam" id="TIGR01662">
    <property type="entry name" value="HAD-SF-IIIA"/>
    <property type="match status" value="1"/>
</dbReference>
<dbReference type="Pfam" id="PF08645">
    <property type="entry name" value="PNK3P"/>
    <property type="match status" value="1"/>
</dbReference>
<dbReference type="InterPro" id="IPR006551">
    <property type="entry name" value="Polynucleotide_phosphatase"/>
</dbReference>
<keyword evidence="3" id="KW-1185">Reference proteome</keyword>
<feature type="region of interest" description="Disordered" evidence="1">
    <location>
        <begin position="974"/>
        <end position="1030"/>
    </location>
</feature>
<dbReference type="SUPFAM" id="SSF52540">
    <property type="entry name" value="P-loop containing nucleoside triphosphate hydrolases"/>
    <property type="match status" value="1"/>
</dbReference>